<dbReference type="Proteomes" id="UP000027222">
    <property type="component" value="Unassembled WGS sequence"/>
</dbReference>
<organism evidence="1 2">
    <name type="scientific">Galerina marginata (strain CBS 339.88)</name>
    <dbReference type="NCBI Taxonomy" id="685588"/>
    <lineage>
        <taxon>Eukaryota</taxon>
        <taxon>Fungi</taxon>
        <taxon>Dikarya</taxon>
        <taxon>Basidiomycota</taxon>
        <taxon>Agaricomycotina</taxon>
        <taxon>Agaricomycetes</taxon>
        <taxon>Agaricomycetidae</taxon>
        <taxon>Agaricales</taxon>
        <taxon>Agaricineae</taxon>
        <taxon>Strophariaceae</taxon>
        <taxon>Galerina</taxon>
    </lineage>
</organism>
<keyword evidence="2" id="KW-1185">Reference proteome</keyword>
<proteinExistence type="predicted"/>
<evidence type="ECO:0000313" key="2">
    <source>
        <dbReference type="Proteomes" id="UP000027222"/>
    </source>
</evidence>
<dbReference type="EMBL" id="KL142395">
    <property type="protein sequence ID" value="KDR70890.1"/>
    <property type="molecule type" value="Genomic_DNA"/>
</dbReference>
<gene>
    <name evidence="1" type="ORF">GALMADRAFT_812620</name>
</gene>
<accession>A0A067SIX6</accession>
<name>A0A067SIX6_GALM3</name>
<dbReference type="AlphaFoldDB" id="A0A067SIX6"/>
<evidence type="ECO:0000313" key="1">
    <source>
        <dbReference type="EMBL" id="KDR70890.1"/>
    </source>
</evidence>
<protein>
    <submittedName>
        <fullName evidence="1">Uncharacterized protein</fullName>
    </submittedName>
</protein>
<sequence length="68" mass="7962">MMVVQRKWEKRGGNGEICVLTVPNSEHKGSEDLPERRHQWLMARRVPRDLCQHCTYLCYLISAYLTGT</sequence>
<dbReference type="HOGENOM" id="CLU_2794135_0_0_1"/>
<reference evidence="2" key="1">
    <citation type="journal article" date="2014" name="Proc. Natl. Acad. Sci. U.S.A.">
        <title>Extensive sampling of basidiomycete genomes demonstrates inadequacy of the white-rot/brown-rot paradigm for wood decay fungi.</title>
        <authorList>
            <person name="Riley R."/>
            <person name="Salamov A.A."/>
            <person name="Brown D.W."/>
            <person name="Nagy L.G."/>
            <person name="Floudas D."/>
            <person name="Held B.W."/>
            <person name="Levasseur A."/>
            <person name="Lombard V."/>
            <person name="Morin E."/>
            <person name="Otillar R."/>
            <person name="Lindquist E.A."/>
            <person name="Sun H."/>
            <person name="LaButti K.M."/>
            <person name="Schmutz J."/>
            <person name="Jabbour D."/>
            <person name="Luo H."/>
            <person name="Baker S.E."/>
            <person name="Pisabarro A.G."/>
            <person name="Walton J.D."/>
            <person name="Blanchette R.A."/>
            <person name="Henrissat B."/>
            <person name="Martin F."/>
            <person name="Cullen D."/>
            <person name="Hibbett D.S."/>
            <person name="Grigoriev I.V."/>
        </authorList>
    </citation>
    <scope>NUCLEOTIDE SEQUENCE [LARGE SCALE GENOMIC DNA]</scope>
    <source>
        <strain evidence="2">CBS 339.88</strain>
    </source>
</reference>